<dbReference type="SUPFAM" id="SSF51197">
    <property type="entry name" value="Clavaminate synthase-like"/>
    <property type="match status" value="1"/>
</dbReference>
<dbReference type="AlphaFoldDB" id="A0A6C0EFY1"/>
<dbReference type="InterPro" id="IPR014503">
    <property type="entry name" value="Clavaminate_syn-like"/>
</dbReference>
<keyword evidence="1" id="KW-0479">Metal-binding</keyword>
<evidence type="ECO:0000313" key="5">
    <source>
        <dbReference type="EMBL" id="QHT27333.1"/>
    </source>
</evidence>
<evidence type="ECO:0000256" key="1">
    <source>
        <dbReference type="ARBA" id="ARBA00022723"/>
    </source>
</evidence>
<dbReference type="Gene3D" id="3.60.130.10">
    <property type="entry name" value="Clavaminate synthase-like"/>
    <property type="match status" value="1"/>
</dbReference>
<evidence type="ECO:0000256" key="3">
    <source>
        <dbReference type="ARBA" id="ARBA00023004"/>
    </source>
</evidence>
<proteinExistence type="predicted"/>
<dbReference type="Pfam" id="PF02668">
    <property type="entry name" value="TauD"/>
    <property type="match status" value="1"/>
</dbReference>
<dbReference type="EMBL" id="MN739821">
    <property type="protein sequence ID" value="QHT27333.1"/>
    <property type="molecule type" value="Genomic_DNA"/>
</dbReference>
<dbReference type="GO" id="GO:0005506">
    <property type="term" value="F:iron ion binding"/>
    <property type="evidence" value="ECO:0007669"/>
    <property type="project" value="InterPro"/>
</dbReference>
<evidence type="ECO:0000259" key="4">
    <source>
        <dbReference type="Pfam" id="PF02668"/>
    </source>
</evidence>
<protein>
    <recommendedName>
        <fullName evidence="4">TauD/TfdA-like domain-containing protein</fullName>
    </recommendedName>
</protein>
<keyword evidence="3" id="KW-0408">Iron</keyword>
<reference evidence="5" key="1">
    <citation type="journal article" date="2020" name="Nature">
        <title>Giant virus diversity and host interactions through global metagenomics.</title>
        <authorList>
            <person name="Schulz F."/>
            <person name="Roux S."/>
            <person name="Paez-Espino D."/>
            <person name="Jungbluth S."/>
            <person name="Walsh D.A."/>
            <person name="Denef V.J."/>
            <person name="McMahon K.D."/>
            <person name="Konstantinidis K.T."/>
            <person name="Eloe-Fadrosh E.A."/>
            <person name="Kyrpides N.C."/>
            <person name="Woyke T."/>
        </authorList>
    </citation>
    <scope>NUCLEOTIDE SEQUENCE</scope>
    <source>
        <strain evidence="5">GVMAG-M-3300023179-33</strain>
    </source>
</reference>
<keyword evidence="2" id="KW-0560">Oxidoreductase</keyword>
<dbReference type="InterPro" id="IPR042098">
    <property type="entry name" value="TauD-like_sf"/>
</dbReference>
<feature type="domain" description="TauD/TfdA-like" evidence="4">
    <location>
        <begin position="123"/>
        <end position="312"/>
    </location>
</feature>
<accession>A0A6C0EFY1</accession>
<evidence type="ECO:0000256" key="2">
    <source>
        <dbReference type="ARBA" id="ARBA00023002"/>
    </source>
</evidence>
<dbReference type="GO" id="GO:0016491">
    <property type="term" value="F:oxidoreductase activity"/>
    <property type="evidence" value="ECO:0007669"/>
    <property type="project" value="UniProtKB-KW"/>
</dbReference>
<dbReference type="InterPro" id="IPR003819">
    <property type="entry name" value="TauD/TfdA-like"/>
</dbReference>
<organism evidence="5">
    <name type="scientific">viral metagenome</name>
    <dbReference type="NCBI Taxonomy" id="1070528"/>
    <lineage>
        <taxon>unclassified sequences</taxon>
        <taxon>metagenomes</taxon>
        <taxon>organismal metagenomes</taxon>
    </lineage>
</organism>
<sequence>MEISETHPSYVIYIVDDCLLSLINIVKTIEISPSDDPELYCKKMKELSTLIPENIKSELKKILDNQTPLLLFKFNEYILNDQQDKPDTPPNNKCKVGEKTILAKIQSLFVSFISNLVSYEAEGYGRIFQDIVPDILMSNHQSSVGSNKELEIHTEQAFSKLKPEFLSLSCIRGDNTALTYILSLKTILLHLDEPDKKILQQPLWKIGVDYSFKQHGNEFIDGNERGPIPIININDVDGEQDPILVFDQDLMIGITEEANEIIEKITKIYYEHRIQHCLQPGEIIIINNNKAVHGRSGFKPKYDGKDRFLIRCFGMLDEKYQKTSYARTNKSTMFSAIYS</sequence>
<dbReference type="PIRSF" id="PIRSF019543">
    <property type="entry name" value="Clavaminate_syn"/>
    <property type="match status" value="1"/>
</dbReference>
<name>A0A6C0EFY1_9ZZZZ</name>